<dbReference type="AlphaFoldDB" id="A0A1Y2C9W8"/>
<name>A0A1Y2C9W8_9FUNG</name>
<feature type="domain" description="GIT Spa2 homology (SHD)" evidence="2">
    <location>
        <begin position="378"/>
        <end position="408"/>
    </location>
</feature>
<evidence type="ECO:0000313" key="3">
    <source>
        <dbReference type="EMBL" id="ORY43697.1"/>
    </source>
</evidence>
<feature type="region of interest" description="Disordered" evidence="1">
    <location>
        <begin position="11"/>
        <end position="143"/>
    </location>
</feature>
<feature type="region of interest" description="Disordered" evidence="1">
    <location>
        <begin position="402"/>
        <end position="442"/>
    </location>
</feature>
<reference evidence="3 4" key="1">
    <citation type="submission" date="2016-07" db="EMBL/GenBank/DDBJ databases">
        <title>Pervasive Adenine N6-methylation of Active Genes in Fungi.</title>
        <authorList>
            <consortium name="DOE Joint Genome Institute"/>
            <person name="Mondo S.J."/>
            <person name="Dannebaum R.O."/>
            <person name="Kuo R.C."/>
            <person name="Labutti K."/>
            <person name="Haridas S."/>
            <person name="Kuo A."/>
            <person name="Salamov A."/>
            <person name="Ahrendt S.R."/>
            <person name="Lipzen A."/>
            <person name="Sullivan W."/>
            <person name="Andreopoulos W.B."/>
            <person name="Clum A."/>
            <person name="Lindquist E."/>
            <person name="Daum C."/>
            <person name="Ramamoorthy G.K."/>
            <person name="Gryganskyi A."/>
            <person name="Culley D."/>
            <person name="Magnuson J.K."/>
            <person name="James T.Y."/>
            <person name="O'Malley M.A."/>
            <person name="Stajich J.E."/>
            <person name="Spatafora J.W."/>
            <person name="Visel A."/>
            <person name="Grigoriev I.V."/>
        </authorList>
    </citation>
    <scope>NUCLEOTIDE SEQUENCE [LARGE SCALE GENOMIC DNA]</scope>
    <source>
        <strain evidence="3 4">JEL800</strain>
    </source>
</reference>
<dbReference type="PANTHER" id="PTHR21601:SF0">
    <property type="entry name" value="PROTEIN SPA2-RELATED"/>
    <property type="match status" value="1"/>
</dbReference>
<evidence type="ECO:0000313" key="4">
    <source>
        <dbReference type="Proteomes" id="UP000193642"/>
    </source>
</evidence>
<feature type="compositionally biased region" description="Basic and acidic residues" evidence="1">
    <location>
        <begin position="558"/>
        <end position="576"/>
    </location>
</feature>
<feature type="compositionally biased region" description="Basic and acidic residues" evidence="1">
    <location>
        <begin position="88"/>
        <end position="107"/>
    </location>
</feature>
<protein>
    <recommendedName>
        <fullName evidence="2">GIT Spa2 homology (SHD) domain-containing protein</fullName>
    </recommendedName>
</protein>
<sequence length="670" mass="71710">MSWFKNALNSILPGNGSGSASATNSAASSRAPTTEPTTDDNNHNHNHNHIGDDSVLARKTSFFNTGKLSKNRDASRPASPSPWSFRDTPSRLDRSPSRDRTDRDRDGAISPLASQRTQSVRMPGTGTIPRAMRSSSPAPSASSTLAAERLVRLTDAQLAELAAQVSAEAYRRRTPIGALLATYERASQSAAMRTKAPTTAARIAIMTNEKFKVFAADLDAEATRRDIPGIDIFGTKGSAAAATIANGTGTPTTGSNLLSQTLGRSTTIRTLASSVDTLPNLPPSETTPPPSPTQLTGTTLSDATAAAPNVPVKLAPIVAAAASSVTLTDNTSPPQTPDQIPVTADSTVTLHDQPPSRIPSVSNLKEASAMTPEDRAIAVDRMTNLSDDEFRALVRDLKAELESREDLSGKKAKRRGGAGLSFDEQSDDEGVTPDSEVPVRSASIDDVEIVRIGRTGGSSSVAGRSSQSPMRRRLIPAATNVSSSSTGTNLTVMQTERVTLLKGIALLDLQELWQDVEVEVNRREAAGIQIWALLNAPPPPATPSVSASPVVVIPESPIDEHKPRRKLPGEKEHIADDSSSSSSVKPEPANVVAWRSRISKLSNEQLAEVTADVFDEITRRKEKTEPFLPPREDLSTKRNEARKELAKLPSKELKTLWTIIHDNMTKRNML</sequence>
<feature type="domain" description="GIT Spa2 homology (SHD)" evidence="2">
    <location>
        <begin position="594"/>
        <end position="624"/>
    </location>
</feature>
<keyword evidence="4" id="KW-1185">Reference proteome</keyword>
<feature type="compositionally biased region" description="Low complexity" evidence="1">
    <location>
        <begin position="134"/>
        <end position="143"/>
    </location>
</feature>
<dbReference type="PANTHER" id="PTHR21601">
    <property type="entry name" value="SPA2 PROTEIN"/>
    <property type="match status" value="1"/>
</dbReference>
<feature type="domain" description="GIT Spa2 homology (SHD)" evidence="2">
    <location>
        <begin position="146"/>
        <end position="176"/>
    </location>
</feature>
<feature type="region of interest" description="Disordered" evidence="1">
    <location>
        <begin position="554"/>
        <end position="588"/>
    </location>
</feature>
<dbReference type="InterPro" id="IPR013724">
    <property type="entry name" value="GIT_SHD"/>
</dbReference>
<organism evidence="3 4">
    <name type="scientific">Rhizoclosmatium globosum</name>
    <dbReference type="NCBI Taxonomy" id="329046"/>
    <lineage>
        <taxon>Eukaryota</taxon>
        <taxon>Fungi</taxon>
        <taxon>Fungi incertae sedis</taxon>
        <taxon>Chytridiomycota</taxon>
        <taxon>Chytridiomycota incertae sedis</taxon>
        <taxon>Chytridiomycetes</taxon>
        <taxon>Chytridiales</taxon>
        <taxon>Chytriomycetaceae</taxon>
        <taxon>Rhizoclosmatium</taxon>
    </lineage>
</organism>
<comment type="caution">
    <text evidence="3">The sequence shown here is derived from an EMBL/GenBank/DDBJ whole genome shotgun (WGS) entry which is preliminary data.</text>
</comment>
<dbReference type="InterPro" id="IPR039892">
    <property type="entry name" value="Spa2/Sph1"/>
</dbReference>
<dbReference type="GO" id="GO:0005078">
    <property type="term" value="F:MAP-kinase scaffold activity"/>
    <property type="evidence" value="ECO:0007669"/>
    <property type="project" value="TreeGrafter"/>
</dbReference>
<feature type="region of interest" description="Disordered" evidence="1">
    <location>
        <begin position="348"/>
        <end position="369"/>
    </location>
</feature>
<dbReference type="OrthoDB" id="5588096at2759"/>
<feature type="compositionally biased region" description="Pro residues" evidence="1">
    <location>
        <begin position="280"/>
        <end position="292"/>
    </location>
</feature>
<dbReference type="EMBL" id="MCGO01000024">
    <property type="protein sequence ID" value="ORY43697.1"/>
    <property type="molecule type" value="Genomic_DNA"/>
</dbReference>
<evidence type="ECO:0000256" key="1">
    <source>
        <dbReference type="SAM" id="MobiDB-lite"/>
    </source>
</evidence>
<proteinExistence type="predicted"/>
<feature type="region of interest" description="Disordered" evidence="1">
    <location>
        <begin position="274"/>
        <end position="298"/>
    </location>
</feature>
<accession>A0A1Y2C9W8</accession>
<gene>
    <name evidence="3" type="ORF">BCR33DRAFT_717359</name>
</gene>
<dbReference type="SMART" id="SM00555">
    <property type="entry name" value="GIT"/>
    <property type="match status" value="3"/>
</dbReference>
<evidence type="ECO:0000259" key="2">
    <source>
        <dbReference type="SMART" id="SM00555"/>
    </source>
</evidence>
<feature type="compositionally biased region" description="Low complexity" evidence="1">
    <location>
        <begin position="18"/>
        <end position="34"/>
    </location>
</feature>
<dbReference type="STRING" id="329046.A0A1Y2C9W8"/>
<dbReference type="Proteomes" id="UP000193642">
    <property type="component" value="Unassembled WGS sequence"/>
</dbReference>